<gene>
    <name evidence="3" type="ORF">C8D97_101399</name>
</gene>
<dbReference type="RefSeq" id="WP_109761654.1">
    <property type="nucleotide sequence ID" value="NZ_QGGU01000001.1"/>
</dbReference>
<sequence>MDSRIQRIFLTLCLTSVFIMSPDAFAQAKTAFDSPAESGESREPSNKPQDIYNPELERQKIDEALIDDEDFELGLFFGTLSIEDFGASELYGLRFNYFINEDFFVQANAGSAKAGLSSAEQLFPGNAVISNDKDYQYYDVNLGWNVLPGEAFLGDDIAVNTSFYFVLGAGTTSFLDNKEFTLVYGAGYRALINDWLAFSVDTRNHRFNTEYPAGEVKATHNLEFSMSLSVFF</sequence>
<name>A0A316G2C2_9GAMM</name>
<feature type="signal peptide" evidence="2">
    <location>
        <begin position="1"/>
        <end position="26"/>
    </location>
</feature>
<dbReference type="EMBL" id="QGGU01000001">
    <property type="protein sequence ID" value="PWK54545.1"/>
    <property type="molecule type" value="Genomic_DNA"/>
</dbReference>
<organism evidence="3 4">
    <name type="scientific">Pleionea mediterranea</name>
    <dbReference type="NCBI Taxonomy" id="523701"/>
    <lineage>
        <taxon>Bacteria</taxon>
        <taxon>Pseudomonadati</taxon>
        <taxon>Pseudomonadota</taxon>
        <taxon>Gammaproteobacteria</taxon>
        <taxon>Oceanospirillales</taxon>
        <taxon>Pleioneaceae</taxon>
        <taxon>Pleionea</taxon>
    </lineage>
</organism>
<dbReference type="Proteomes" id="UP000245790">
    <property type="component" value="Unassembled WGS sequence"/>
</dbReference>
<dbReference type="InterPro" id="IPR030820">
    <property type="entry name" value="OMP_myx_plus_Proteobacteria"/>
</dbReference>
<dbReference type="AlphaFoldDB" id="A0A316G2C2"/>
<protein>
    <submittedName>
        <fullName evidence="3">Outer membrane beta-barrel protein</fullName>
    </submittedName>
</protein>
<evidence type="ECO:0000313" key="4">
    <source>
        <dbReference type="Proteomes" id="UP000245790"/>
    </source>
</evidence>
<feature type="chain" id="PRO_5016458469" evidence="2">
    <location>
        <begin position="27"/>
        <end position="232"/>
    </location>
</feature>
<dbReference type="NCBIfam" id="TIGR04565">
    <property type="entry name" value="OMP_myx_plus"/>
    <property type="match status" value="1"/>
</dbReference>
<keyword evidence="4" id="KW-1185">Reference proteome</keyword>
<feature type="region of interest" description="Disordered" evidence="1">
    <location>
        <begin position="31"/>
        <end position="51"/>
    </location>
</feature>
<evidence type="ECO:0000313" key="3">
    <source>
        <dbReference type="EMBL" id="PWK54545.1"/>
    </source>
</evidence>
<accession>A0A316G2C2</accession>
<evidence type="ECO:0000256" key="1">
    <source>
        <dbReference type="SAM" id="MobiDB-lite"/>
    </source>
</evidence>
<dbReference type="Gene3D" id="2.40.160.20">
    <property type="match status" value="1"/>
</dbReference>
<keyword evidence="2" id="KW-0732">Signal</keyword>
<dbReference type="OrthoDB" id="9150045at2"/>
<comment type="caution">
    <text evidence="3">The sequence shown here is derived from an EMBL/GenBank/DDBJ whole genome shotgun (WGS) entry which is preliminary data.</text>
</comment>
<reference evidence="3 4" key="1">
    <citation type="submission" date="2018-05" db="EMBL/GenBank/DDBJ databases">
        <title>Genomic Encyclopedia of Type Strains, Phase IV (KMG-IV): sequencing the most valuable type-strain genomes for metagenomic binning, comparative biology and taxonomic classification.</title>
        <authorList>
            <person name="Goeker M."/>
        </authorList>
    </citation>
    <scope>NUCLEOTIDE SEQUENCE [LARGE SCALE GENOMIC DNA]</scope>
    <source>
        <strain evidence="3 4">DSM 25350</strain>
    </source>
</reference>
<proteinExistence type="predicted"/>
<evidence type="ECO:0000256" key="2">
    <source>
        <dbReference type="SAM" id="SignalP"/>
    </source>
</evidence>